<dbReference type="NCBIfam" id="NF006375">
    <property type="entry name" value="PRK08609.1"/>
    <property type="match status" value="1"/>
</dbReference>
<keyword evidence="7" id="KW-0239">DNA-directed DNA polymerase</keyword>
<dbReference type="CDD" id="cd00141">
    <property type="entry name" value="NT_POLXc"/>
    <property type="match status" value="1"/>
</dbReference>
<feature type="domain" description="DNA-directed DNA polymerase X" evidence="11">
    <location>
        <begin position="1"/>
        <end position="313"/>
    </location>
</feature>
<comment type="cofactor">
    <cofactor evidence="1">
        <name>Mg(2+)</name>
        <dbReference type="ChEBI" id="CHEBI:18420"/>
    </cofactor>
</comment>
<dbReference type="InterPro" id="IPR003583">
    <property type="entry name" value="Hlx-hairpin-Hlx_DNA-bd_motif"/>
</dbReference>
<evidence type="ECO:0000256" key="2">
    <source>
        <dbReference type="ARBA" id="ARBA00012417"/>
    </source>
</evidence>
<dbReference type="PIRSF" id="PIRSF005047">
    <property type="entry name" value="UCP005047_YshC"/>
    <property type="match status" value="1"/>
</dbReference>
<dbReference type="InterPro" id="IPR050243">
    <property type="entry name" value="PHP_phosphatase"/>
</dbReference>
<dbReference type="InterPro" id="IPR004013">
    <property type="entry name" value="PHP_dom"/>
</dbReference>
<dbReference type="Pfam" id="PF14520">
    <property type="entry name" value="HHH_5"/>
    <property type="match status" value="1"/>
</dbReference>
<dbReference type="Pfam" id="PF14791">
    <property type="entry name" value="DNA_pol_B_thumb"/>
    <property type="match status" value="1"/>
</dbReference>
<feature type="domain" description="Helix-hairpin-helix DNA-binding motif class 1" evidence="9">
    <location>
        <begin position="48"/>
        <end position="67"/>
    </location>
</feature>
<accession>A0ABR8PIK6</accession>
<evidence type="ECO:0000256" key="8">
    <source>
        <dbReference type="ARBA" id="ARBA00049244"/>
    </source>
</evidence>
<dbReference type="Gene3D" id="3.20.20.140">
    <property type="entry name" value="Metal-dependent hydrolases"/>
    <property type="match status" value="1"/>
</dbReference>
<dbReference type="Pfam" id="PF02811">
    <property type="entry name" value="PHP"/>
    <property type="match status" value="1"/>
</dbReference>
<dbReference type="InterPro" id="IPR022311">
    <property type="entry name" value="PolX-like"/>
</dbReference>
<dbReference type="PANTHER" id="PTHR36928:SF1">
    <property type="entry name" value="PHOSPHATASE YCDX-RELATED"/>
    <property type="match status" value="1"/>
</dbReference>
<feature type="domain" description="Helix-hairpin-helix DNA-binding motif class 1" evidence="9">
    <location>
        <begin position="123"/>
        <end position="142"/>
    </location>
</feature>
<dbReference type="InterPro" id="IPR010996">
    <property type="entry name" value="HHH_MUS81"/>
</dbReference>
<evidence type="ECO:0000259" key="9">
    <source>
        <dbReference type="SMART" id="SM00278"/>
    </source>
</evidence>
<dbReference type="InterPro" id="IPR016195">
    <property type="entry name" value="Pol/histidinol_Pase-like"/>
</dbReference>
<dbReference type="SUPFAM" id="SSF47802">
    <property type="entry name" value="DNA polymerase beta, N-terminal domain-like"/>
    <property type="match status" value="1"/>
</dbReference>
<organism evidence="12 13">
    <name type="scientific">Sporosarcina gallistercoris</name>
    <dbReference type="NCBI Taxonomy" id="2762245"/>
    <lineage>
        <taxon>Bacteria</taxon>
        <taxon>Bacillati</taxon>
        <taxon>Bacillota</taxon>
        <taxon>Bacilli</taxon>
        <taxon>Bacillales</taxon>
        <taxon>Caryophanaceae</taxon>
        <taxon>Sporosarcina</taxon>
    </lineage>
</organism>
<dbReference type="PRINTS" id="PR00869">
    <property type="entry name" value="DNAPOLX"/>
</dbReference>
<dbReference type="SMART" id="SM00483">
    <property type="entry name" value="POLXc"/>
    <property type="match status" value="1"/>
</dbReference>
<dbReference type="SMART" id="SM00278">
    <property type="entry name" value="HhH1"/>
    <property type="match status" value="3"/>
</dbReference>
<feature type="domain" description="Polymerase/histidinol phosphatase N-terminal" evidence="10">
    <location>
        <begin position="335"/>
        <end position="414"/>
    </location>
</feature>
<keyword evidence="5" id="KW-0548">Nucleotidyltransferase</keyword>
<proteinExistence type="predicted"/>
<evidence type="ECO:0000256" key="6">
    <source>
        <dbReference type="ARBA" id="ARBA00022705"/>
    </source>
</evidence>
<dbReference type="InterPro" id="IPR037160">
    <property type="entry name" value="DNA_Pol_thumb_sf"/>
</dbReference>
<protein>
    <recommendedName>
        <fullName evidence="2">DNA-directed DNA polymerase</fullName>
        <ecNumber evidence="2">2.7.7.7</ecNumber>
    </recommendedName>
</protein>
<comment type="caution">
    <text evidence="12">The sequence shown here is derived from an EMBL/GenBank/DDBJ whole genome shotgun (WGS) entry which is preliminary data.</text>
</comment>
<evidence type="ECO:0000256" key="5">
    <source>
        <dbReference type="ARBA" id="ARBA00022695"/>
    </source>
</evidence>
<dbReference type="InterPro" id="IPR010994">
    <property type="entry name" value="RuvA_2-like"/>
</dbReference>
<dbReference type="Gene3D" id="3.30.210.10">
    <property type="entry name" value="DNA polymerase, thumb domain"/>
    <property type="match status" value="1"/>
</dbReference>
<dbReference type="SMART" id="SM00481">
    <property type="entry name" value="POLIIIAc"/>
    <property type="match status" value="1"/>
</dbReference>
<dbReference type="InterPro" id="IPR027421">
    <property type="entry name" value="DNA_pol_lamdba_lyase_dom_sf"/>
</dbReference>
<keyword evidence="4" id="KW-0808">Transferase</keyword>
<sequence>MNKKVMIQTLEKIALYMELLGENHFKVGAFRKAANVLEVDPRSLTEMDDILTLKGIGKGTGAVIQDLMDKGESDLLNELQETVPAGMIPLLEIPGLGGKRIAKLHEALGIDSIEALKEACEKNEVSALPGFGKKTEEKLLHEIGQLAERKTSFPLWQMVKFVAEVEPILDEIEEISKYSVAGSFRRTKEQSSDMDFIIVTDTPSVVREKMLKLLPAIETIAAGDAKLSVTLELEEIIDADFRFVTDAQFASALHHFTGSKEHNVKMRQLAKSRGEKISEYGVEQEDGTMLTFESEEDFFAHFNLPFIQPNLRQDGRELDRIDELDGLVALSDIRGDFHMHTTASDGGYSIREMADACRTRGYSHMVITDHSHYLKVANGLTPERLLDQLKEIREINEEYPDIEIFSGTEMDILPDGTLDFDDEVLDQLDFVIASIHSSFNQPQEQIMERLHSAMKNPHVDLIAHPTGRLIGKRDGYNPDVPQLIEWAAKYGKILELNASPHRLDLDKEYLEMAQQAGVKISINTDAHATEQLELMSIGVEYAQKAWLKKENVVNTWSLDRFKQEIVDK</sequence>
<evidence type="ECO:0000259" key="11">
    <source>
        <dbReference type="SMART" id="SM00483"/>
    </source>
</evidence>
<dbReference type="InterPro" id="IPR047967">
    <property type="entry name" value="PolX_PHP"/>
</dbReference>
<reference evidence="12 13" key="1">
    <citation type="submission" date="2020-08" db="EMBL/GenBank/DDBJ databases">
        <title>A Genomic Blueprint of the Chicken Gut Microbiome.</title>
        <authorList>
            <person name="Gilroy R."/>
            <person name="Ravi A."/>
            <person name="Getino M."/>
            <person name="Pursley I."/>
            <person name="Horton D.L."/>
            <person name="Alikhan N.-F."/>
            <person name="Baker D."/>
            <person name="Gharbi K."/>
            <person name="Hall N."/>
            <person name="Watson M."/>
            <person name="Adriaenssens E.M."/>
            <person name="Foster-Nyarko E."/>
            <person name="Jarju S."/>
            <person name="Secka A."/>
            <person name="Antonio M."/>
            <person name="Oren A."/>
            <person name="Chaudhuri R."/>
            <person name="La Ragione R.M."/>
            <person name="Hildebrand F."/>
            <person name="Pallen M.J."/>
        </authorList>
    </citation>
    <scope>NUCLEOTIDE SEQUENCE [LARGE SCALE GENOMIC DNA]</scope>
    <source>
        <strain evidence="12 13">Sa3CUA8</strain>
    </source>
</reference>
<dbReference type="Gene3D" id="3.30.460.10">
    <property type="entry name" value="Beta Polymerase, domain 2"/>
    <property type="match status" value="1"/>
</dbReference>
<keyword evidence="3" id="KW-0237">DNA synthesis</keyword>
<evidence type="ECO:0000256" key="4">
    <source>
        <dbReference type="ARBA" id="ARBA00022679"/>
    </source>
</evidence>
<dbReference type="Gene3D" id="1.10.150.20">
    <property type="entry name" value="5' to 3' exonuclease, C-terminal subdomain"/>
    <property type="match status" value="1"/>
</dbReference>
<dbReference type="SUPFAM" id="SSF89550">
    <property type="entry name" value="PHP domain-like"/>
    <property type="match status" value="1"/>
</dbReference>
<dbReference type="SUPFAM" id="SSF47781">
    <property type="entry name" value="RuvA domain 2-like"/>
    <property type="match status" value="1"/>
</dbReference>
<dbReference type="InterPro" id="IPR029398">
    <property type="entry name" value="PolB_thumb"/>
</dbReference>
<dbReference type="Gene3D" id="1.10.150.110">
    <property type="entry name" value="DNA polymerase beta, N-terminal domain-like"/>
    <property type="match status" value="1"/>
</dbReference>
<dbReference type="PANTHER" id="PTHR36928">
    <property type="entry name" value="PHOSPHATASE YCDX-RELATED"/>
    <property type="match status" value="1"/>
</dbReference>
<name>A0ABR8PIK6_9BACL</name>
<dbReference type="InterPro" id="IPR043519">
    <property type="entry name" value="NT_sf"/>
</dbReference>
<dbReference type="SUPFAM" id="SSF81301">
    <property type="entry name" value="Nucleotidyltransferase"/>
    <property type="match status" value="1"/>
</dbReference>
<keyword evidence="12" id="KW-0378">Hydrolase</keyword>
<feature type="domain" description="Helix-hairpin-helix DNA-binding motif class 1" evidence="9">
    <location>
        <begin position="88"/>
        <end position="107"/>
    </location>
</feature>
<dbReference type="EC" id="2.7.7.7" evidence="2"/>
<keyword evidence="6" id="KW-0235">DNA replication</keyword>
<comment type="catalytic activity">
    <reaction evidence="8">
        <text>DNA(n) + a 2'-deoxyribonucleoside 5'-triphosphate = DNA(n+1) + diphosphate</text>
        <dbReference type="Rhea" id="RHEA:22508"/>
        <dbReference type="Rhea" id="RHEA-COMP:17339"/>
        <dbReference type="Rhea" id="RHEA-COMP:17340"/>
        <dbReference type="ChEBI" id="CHEBI:33019"/>
        <dbReference type="ChEBI" id="CHEBI:61560"/>
        <dbReference type="ChEBI" id="CHEBI:173112"/>
        <dbReference type="EC" id="2.7.7.7"/>
    </reaction>
</comment>
<dbReference type="InterPro" id="IPR022312">
    <property type="entry name" value="DNA_pol_X"/>
</dbReference>
<evidence type="ECO:0000259" key="10">
    <source>
        <dbReference type="SMART" id="SM00481"/>
    </source>
</evidence>
<dbReference type="CDD" id="cd07436">
    <property type="entry name" value="PHP_PolX"/>
    <property type="match status" value="1"/>
</dbReference>
<evidence type="ECO:0000256" key="1">
    <source>
        <dbReference type="ARBA" id="ARBA00001946"/>
    </source>
</evidence>
<evidence type="ECO:0000313" key="13">
    <source>
        <dbReference type="Proteomes" id="UP000659496"/>
    </source>
</evidence>
<dbReference type="InterPro" id="IPR002054">
    <property type="entry name" value="DNA-dir_DNA_pol_X"/>
</dbReference>
<evidence type="ECO:0000313" key="12">
    <source>
        <dbReference type="EMBL" id="MBD7907996.1"/>
    </source>
</evidence>
<keyword evidence="13" id="KW-1185">Reference proteome</keyword>
<dbReference type="EMBL" id="JACSQY010000003">
    <property type="protein sequence ID" value="MBD7907996.1"/>
    <property type="molecule type" value="Genomic_DNA"/>
</dbReference>
<dbReference type="Pfam" id="PF14716">
    <property type="entry name" value="HHH_8"/>
    <property type="match status" value="1"/>
</dbReference>
<evidence type="ECO:0000256" key="7">
    <source>
        <dbReference type="ARBA" id="ARBA00022932"/>
    </source>
</evidence>
<dbReference type="InterPro" id="IPR003141">
    <property type="entry name" value="Pol/His_phosphatase_N"/>
</dbReference>
<keyword evidence="12" id="KW-0269">Exonuclease</keyword>
<dbReference type="Proteomes" id="UP000659496">
    <property type="component" value="Unassembled WGS sequence"/>
</dbReference>
<evidence type="ECO:0000256" key="3">
    <source>
        <dbReference type="ARBA" id="ARBA00022634"/>
    </source>
</evidence>
<dbReference type="RefSeq" id="WP_191689135.1">
    <property type="nucleotide sequence ID" value="NZ_JACSQY010000003.1"/>
</dbReference>
<gene>
    <name evidence="12" type="primary">polX</name>
    <name evidence="12" type="ORF">H9659_06615</name>
</gene>
<dbReference type="GO" id="GO:0004527">
    <property type="term" value="F:exonuclease activity"/>
    <property type="evidence" value="ECO:0007669"/>
    <property type="project" value="UniProtKB-KW"/>
</dbReference>
<keyword evidence="12" id="KW-0540">Nuclease</keyword>